<dbReference type="EMBL" id="FNQB01000004">
    <property type="protein sequence ID" value="SDZ62374.1"/>
    <property type="molecule type" value="Genomic_DNA"/>
</dbReference>
<dbReference type="OrthoDB" id="3374593at2"/>
<evidence type="ECO:0000313" key="3">
    <source>
        <dbReference type="Proteomes" id="UP000199632"/>
    </source>
</evidence>
<evidence type="ECO:0000256" key="1">
    <source>
        <dbReference type="SAM" id="SignalP"/>
    </source>
</evidence>
<dbReference type="Gene3D" id="2.60.40.2030">
    <property type="match status" value="1"/>
</dbReference>
<name>A0A1H3UIZ9_9ACTN</name>
<dbReference type="Proteomes" id="UP000199632">
    <property type="component" value="Unassembled WGS sequence"/>
</dbReference>
<sequence>MGKAVVAAIAVGMVASFVQAQPGLPDTPVCNRHLSVDDVSGYEGDAPARVYTEFVFHVTSSGCGAPMEVPFEVSPIDSTDFFDMVPRFGFIRFGAGDLEPKEITVQVRPDNAPEHDEIFAVWIKPPAAPGAVIDKCVGGGKILNDDFGVVLSPKIGSRLHCSE</sequence>
<keyword evidence="1" id="KW-0732">Signal</keyword>
<feature type="signal peptide" evidence="1">
    <location>
        <begin position="1"/>
        <end position="20"/>
    </location>
</feature>
<evidence type="ECO:0008006" key="4">
    <source>
        <dbReference type="Google" id="ProtNLM"/>
    </source>
</evidence>
<proteinExistence type="predicted"/>
<keyword evidence="3" id="KW-1185">Reference proteome</keyword>
<reference evidence="3" key="1">
    <citation type="submission" date="2016-10" db="EMBL/GenBank/DDBJ databases">
        <authorList>
            <person name="Varghese N."/>
            <person name="Submissions S."/>
        </authorList>
    </citation>
    <scope>NUCLEOTIDE SEQUENCE [LARGE SCALE GENOMIC DNA]</scope>
    <source>
        <strain evidence="3">DSM 44718</strain>
    </source>
</reference>
<gene>
    <name evidence="2" type="ORF">SAMN05421684_7446</name>
</gene>
<dbReference type="InterPro" id="IPR038081">
    <property type="entry name" value="CalX-like_sf"/>
</dbReference>
<organism evidence="2 3">
    <name type="scientific">Asanoa ishikariensis</name>
    <dbReference type="NCBI Taxonomy" id="137265"/>
    <lineage>
        <taxon>Bacteria</taxon>
        <taxon>Bacillati</taxon>
        <taxon>Actinomycetota</taxon>
        <taxon>Actinomycetes</taxon>
        <taxon>Micromonosporales</taxon>
        <taxon>Micromonosporaceae</taxon>
        <taxon>Asanoa</taxon>
    </lineage>
</organism>
<dbReference type="AlphaFoldDB" id="A0A1H3UIZ9"/>
<accession>A0A1H3UIZ9</accession>
<protein>
    <recommendedName>
        <fullName evidence="4">Calx-beta domain-containing protein</fullName>
    </recommendedName>
</protein>
<dbReference type="SUPFAM" id="SSF141072">
    <property type="entry name" value="CalX-like"/>
    <property type="match status" value="1"/>
</dbReference>
<dbReference type="RefSeq" id="WP_090802622.1">
    <property type="nucleotide sequence ID" value="NZ_BOND01000005.1"/>
</dbReference>
<evidence type="ECO:0000313" key="2">
    <source>
        <dbReference type="EMBL" id="SDZ62374.1"/>
    </source>
</evidence>
<feature type="chain" id="PRO_5011530223" description="Calx-beta domain-containing protein" evidence="1">
    <location>
        <begin position="21"/>
        <end position="163"/>
    </location>
</feature>